<evidence type="ECO:0000313" key="2">
    <source>
        <dbReference type="EMBL" id="CDI53779.1"/>
    </source>
</evidence>
<proteinExistence type="predicted"/>
<dbReference type="AlphaFoldDB" id="A0A077R9A4"/>
<organism evidence="2">
    <name type="scientific">Melanopsichium pennsylvanicum 4</name>
    <dbReference type="NCBI Taxonomy" id="1398559"/>
    <lineage>
        <taxon>Eukaryota</taxon>
        <taxon>Fungi</taxon>
        <taxon>Dikarya</taxon>
        <taxon>Basidiomycota</taxon>
        <taxon>Ustilaginomycotina</taxon>
        <taxon>Ustilaginomycetes</taxon>
        <taxon>Ustilaginales</taxon>
        <taxon>Ustilaginaceae</taxon>
        <taxon>Melanopsichium</taxon>
    </lineage>
</organism>
<feature type="compositionally biased region" description="Polar residues" evidence="1">
    <location>
        <begin position="44"/>
        <end position="54"/>
    </location>
</feature>
<accession>A0A077R9A4</accession>
<dbReference type="EMBL" id="HG529591">
    <property type="protein sequence ID" value="CDI53779.1"/>
    <property type="molecule type" value="Genomic_DNA"/>
</dbReference>
<feature type="compositionally biased region" description="Basic and acidic residues" evidence="1">
    <location>
        <begin position="64"/>
        <end position="87"/>
    </location>
</feature>
<name>A0A077R9A4_9BASI</name>
<feature type="region of interest" description="Disordered" evidence="1">
    <location>
        <begin position="35"/>
        <end position="117"/>
    </location>
</feature>
<protein>
    <submittedName>
        <fullName evidence="2">Uncharacterized protein</fullName>
    </submittedName>
</protein>
<evidence type="ECO:0000256" key="1">
    <source>
        <dbReference type="SAM" id="MobiDB-lite"/>
    </source>
</evidence>
<reference evidence="2" key="1">
    <citation type="journal article" date="2014" name="Genome Biol. Evol.">
        <title>Gene Loss Rather Than Gene Gain Is Associated with a Host Jump from Monocots to Dicots in the Smut Fungus Melanopsichium pennsylvanicum.</title>
        <authorList>
            <person name="Sharma R."/>
            <person name="Mishra B."/>
            <person name="Runge F."/>
            <person name="Thines M."/>
        </authorList>
    </citation>
    <scope>NUCLEOTIDE SEQUENCE</scope>
    <source>
        <strain evidence="2">4</strain>
    </source>
</reference>
<feature type="compositionally biased region" description="Basic and acidic residues" evidence="1">
    <location>
        <begin position="103"/>
        <end position="117"/>
    </location>
</feature>
<sequence length="117" mass="13078">MGNKTTDQSFKKIHQVVGANGNDLVDSLNEKIMKEAPGHDGDASPTTLTQSSASLLDMLSSPLKNDEAERTGNHRTHNEQIERDLECKGYSNRQTEEEAQLDAELRKKLDKRQNEAQ</sequence>